<dbReference type="InterPro" id="IPR051791">
    <property type="entry name" value="Pra-immunoreactive"/>
</dbReference>
<evidence type="ECO:0000259" key="8">
    <source>
        <dbReference type="Pfam" id="PF06271"/>
    </source>
</evidence>
<evidence type="ECO:0000313" key="10">
    <source>
        <dbReference type="Proteomes" id="UP000075391"/>
    </source>
</evidence>
<dbReference type="InterPro" id="IPR010432">
    <property type="entry name" value="RDD"/>
</dbReference>
<feature type="transmembrane region" description="Helical" evidence="7">
    <location>
        <begin position="188"/>
        <end position="206"/>
    </location>
</feature>
<feature type="region of interest" description="Disordered" evidence="6">
    <location>
        <begin position="1"/>
        <end position="20"/>
    </location>
</feature>
<dbReference type="AlphaFoldDB" id="A0A150WUD7"/>
<dbReference type="EMBL" id="LUKF01000003">
    <property type="protein sequence ID" value="KYG70117.1"/>
    <property type="molecule type" value="Genomic_DNA"/>
</dbReference>
<keyword evidence="4 7" id="KW-1133">Transmembrane helix</keyword>
<reference evidence="9 10" key="1">
    <citation type="submission" date="2016-03" db="EMBL/GenBank/DDBJ databases">
        <authorList>
            <person name="Ploux O."/>
        </authorList>
    </citation>
    <scope>NUCLEOTIDE SEQUENCE [LARGE SCALE GENOMIC DNA]</scope>
    <source>
        <strain evidence="9 10">BER2</strain>
    </source>
</reference>
<gene>
    <name evidence="9" type="ORF">AZI85_15645</name>
</gene>
<name>A0A150WUD7_BDEBC</name>
<comment type="subcellular location">
    <subcellularLocation>
        <location evidence="1">Cell membrane</location>
        <topology evidence="1">Multi-pass membrane protein</topology>
    </subcellularLocation>
</comment>
<dbReference type="Proteomes" id="UP000075391">
    <property type="component" value="Unassembled WGS sequence"/>
</dbReference>
<keyword evidence="5 7" id="KW-0472">Membrane</keyword>
<feature type="domain" description="RDD" evidence="8">
    <location>
        <begin position="24"/>
        <end position="156"/>
    </location>
</feature>
<evidence type="ECO:0000256" key="2">
    <source>
        <dbReference type="ARBA" id="ARBA00022475"/>
    </source>
</evidence>
<feature type="transmembrane region" description="Helical" evidence="7">
    <location>
        <begin position="72"/>
        <end position="94"/>
    </location>
</feature>
<evidence type="ECO:0000256" key="1">
    <source>
        <dbReference type="ARBA" id="ARBA00004651"/>
    </source>
</evidence>
<evidence type="ECO:0000256" key="7">
    <source>
        <dbReference type="SAM" id="Phobius"/>
    </source>
</evidence>
<comment type="caution">
    <text evidence="9">The sequence shown here is derived from an EMBL/GenBank/DDBJ whole genome shotgun (WGS) entry which is preliminary data.</text>
</comment>
<evidence type="ECO:0000256" key="6">
    <source>
        <dbReference type="SAM" id="MobiDB-lite"/>
    </source>
</evidence>
<dbReference type="RefSeq" id="WP_063243027.1">
    <property type="nucleotide sequence ID" value="NZ_LUKF01000003.1"/>
</dbReference>
<keyword evidence="3 7" id="KW-0812">Transmembrane</keyword>
<feature type="transmembrane region" description="Helical" evidence="7">
    <location>
        <begin position="126"/>
        <end position="145"/>
    </location>
</feature>
<keyword evidence="2" id="KW-1003">Cell membrane</keyword>
<dbReference type="GO" id="GO:0005886">
    <property type="term" value="C:plasma membrane"/>
    <property type="evidence" value="ECO:0007669"/>
    <property type="project" value="UniProtKB-SubCell"/>
</dbReference>
<dbReference type="Pfam" id="PF06271">
    <property type="entry name" value="RDD"/>
    <property type="match status" value="1"/>
</dbReference>
<organism evidence="9 10">
    <name type="scientific">Bdellovibrio bacteriovorus</name>
    <dbReference type="NCBI Taxonomy" id="959"/>
    <lineage>
        <taxon>Bacteria</taxon>
        <taxon>Pseudomonadati</taxon>
        <taxon>Bdellovibrionota</taxon>
        <taxon>Bdellovibrionia</taxon>
        <taxon>Bdellovibrionales</taxon>
        <taxon>Pseudobdellovibrionaceae</taxon>
        <taxon>Bdellovibrio</taxon>
    </lineage>
</organism>
<dbReference type="OrthoDB" id="5288528at2"/>
<feature type="transmembrane region" description="Helical" evidence="7">
    <location>
        <begin position="30"/>
        <end position="52"/>
    </location>
</feature>
<dbReference type="PANTHER" id="PTHR36115">
    <property type="entry name" value="PROLINE-RICH ANTIGEN HOMOLOG-RELATED"/>
    <property type="match status" value="1"/>
</dbReference>
<protein>
    <recommendedName>
        <fullName evidence="8">RDD domain-containing protein</fullName>
    </recommendedName>
</protein>
<evidence type="ECO:0000256" key="5">
    <source>
        <dbReference type="ARBA" id="ARBA00023136"/>
    </source>
</evidence>
<sequence>MVFRDLSAPQSTPSSNEKTATPIASVSDRFIALVLDFLIFSPVISLIIAGLVRQTKTYFLLDATSAEGMISATLVIAVAIFFTCLLQAVFLYYWQATPGQLFMQMRVVSFPHPQQRLSINQCATRAFLWCTGFLVLAIPFLEIVSHPLRRAFHERASDTMVMTLKHVPDDGPHPLESKFIASWMRMSFLFLLLFGVIGFFKTYHSLQTGEYASKENRTVALCKEIKSADLTTSSRMDAALVLYLLNEISPECLSKEADVSLWSDPVSSQDLAYLAKYLTATESEQEKYFDKICEDSSSPTCATARYMLEDGEKEELEHADPKLWITQLLKSDEKYAEQDFLASLALIEELQKVPALKSALEKRFVRSVWGLNEMAYAHPKKKGRVPASASDDSFIETFKERYEVP</sequence>
<evidence type="ECO:0000256" key="3">
    <source>
        <dbReference type="ARBA" id="ARBA00022692"/>
    </source>
</evidence>
<feature type="compositionally biased region" description="Polar residues" evidence="6">
    <location>
        <begin position="8"/>
        <end position="20"/>
    </location>
</feature>
<evidence type="ECO:0000313" key="9">
    <source>
        <dbReference type="EMBL" id="KYG70117.1"/>
    </source>
</evidence>
<accession>A0A150WUD7</accession>
<proteinExistence type="predicted"/>
<evidence type="ECO:0000256" key="4">
    <source>
        <dbReference type="ARBA" id="ARBA00022989"/>
    </source>
</evidence>